<evidence type="ECO:0000313" key="1">
    <source>
        <dbReference type="EMBL" id="NYD54996.1"/>
    </source>
</evidence>
<dbReference type="RefSeq" id="WP_179433759.1">
    <property type="nucleotide sequence ID" value="NZ_BAABLC010000002.1"/>
</dbReference>
<dbReference type="EMBL" id="JACCBH010000001">
    <property type="protein sequence ID" value="NYD54996.1"/>
    <property type="molecule type" value="Genomic_DNA"/>
</dbReference>
<reference evidence="1 2" key="1">
    <citation type="submission" date="2020-07" db="EMBL/GenBank/DDBJ databases">
        <title>Sequencing the genomes of 1000 actinobacteria strains.</title>
        <authorList>
            <person name="Klenk H.-P."/>
        </authorList>
    </citation>
    <scope>NUCLEOTIDE SEQUENCE [LARGE SCALE GENOMIC DNA]</scope>
    <source>
        <strain evidence="1 2">DSM 22185</strain>
    </source>
</reference>
<protein>
    <submittedName>
        <fullName evidence="1">Uncharacterized protein</fullName>
    </submittedName>
</protein>
<keyword evidence="2" id="KW-1185">Reference proteome</keyword>
<dbReference type="AlphaFoldDB" id="A0A7Y9JNE1"/>
<proteinExistence type="predicted"/>
<comment type="caution">
    <text evidence="1">The sequence shown here is derived from an EMBL/GenBank/DDBJ whole genome shotgun (WGS) entry which is preliminary data.</text>
</comment>
<accession>A0A7Y9JNE1</accession>
<dbReference type="Proteomes" id="UP000552045">
    <property type="component" value="Unassembled WGS sequence"/>
</dbReference>
<organism evidence="1 2">
    <name type="scientific">Microbacterium pseudoresistens</name>
    <dbReference type="NCBI Taxonomy" id="640634"/>
    <lineage>
        <taxon>Bacteria</taxon>
        <taxon>Bacillati</taxon>
        <taxon>Actinomycetota</taxon>
        <taxon>Actinomycetes</taxon>
        <taxon>Micrococcales</taxon>
        <taxon>Microbacteriaceae</taxon>
        <taxon>Microbacterium</taxon>
    </lineage>
</organism>
<evidence type="ECO:0000313" key="2">
    <source>
        <dbReference type="Proteomes" id="UP000552045"/>
    </source>
</evidence>
<gene>
    <name evidence="1" type="ORF">BKA02_002051</name>
</gene>
<sequence>MEWDGLFEDLEDQLASGWEAERAALDAEAERVRFARIELRARLAALVADAPALNATLTDGTTMRGRLRATGADWAALDLSETHSTALLPFGAVVQWGLDHGSVLASGSTQAPLSPLRERMTMGFVLRDLARRRTGVALRVRPGTLLAGTIDRAGSDHLDLALHDAGEARRSHAVRGFRLIPFDAVMTVIVGDTAGSALG</sequence>
<name>A0A7Y9JNE1_9MICO</name>